<dbReference type="GO" id="GO:0004536">
    <property type="term" value="F:DNA nuclease activity"/>
    <property type="evidence" value="ECO:0007669"/>
    <property type="project" value="InterPro"/>
</dbReference>
<dbReference type="InterPro" id="IPR015991">
    <property type="entry name" value="TatD/YcfH-like"/>
</dbReference>
<dbReference type="CDD" id="cd01310">
    <property type="entry name" value="TatD_DNAse"/>
    <property type="match status" value="1"/>
</dbReference>
<feature type="binding site" evidence="4">
    <location>
        <position position="21"/>
    </location>
    <ligand>
        <name>a divalent metal cation</name>
        <dbReference type="ChEBI" id="CHEBI:60240"/>
        <label>1</label>
    </ligand>
</feature>
<keyword evidence="3" id="KW-0378">Hydrolase</keyword>
<feature type="binding site" evidence="4">
    <location>
        <position position="107"/>
    </location>
    <ligand>
        <name>a divalent metal cation</name>
        <dbReference type="ChEBI" id="CHEBI:60240"/>
        <label>1</label>
    </ligand>
</feature>
<proteinExistence type="inferred from homology"/>
<evidence type="ECO:0000313" key="5">
    <source>
        <dbReference type="EMBL" id="GLI34804.1"/>
    </source>
</evidence>
<dbReference type="Pfam" id="PF01026">
    <property type="entry name" value="TatD_DNase"/>
    <property type="match status" value="1"/>
</dbReference>
<feature type="binding site" evidence="4">
    <location>
        <position position="168"/>
    </location>
    <ligand>
        <name>a divalent metal cation</name>
        <dbReference type="ChEBI" id="CHEBI:60240"/>
        <label>2</label>
    </ligand>
</feature>
<evidence type="ECO:0000256" key="2">
    <source>
        <dbReference type="ARBA" id="ARBA00022723"/>
    </source>
</evidence>
<gene>
    <name evidence="5" type="ORF">DAMNIGENAA_22370</name>
</gene>
<evidence type="ECO:0000256" key="4">
    <source>
        <dbReference type="PIRSR" id="PIRSR005902-1"/>
    </source>
</evidence>
<dbReference type="EMBL" id="BSDR01000001">
    <property type="protein sequence ID" value="GLI34804.1"/>
    <property type="molecule type" value="Genomic_DNA"/>
</dbReference>
<dbReference type="Proteomes" id="UP001144372">
    <property type="component" value="Unassembled WGS sequence"/>
</dbReference>
<keyword evidence="6" id="KW-1185">Reference proteome</keyword>
<evidence type="ECO:0000313" key="6">
    <source>
        <dbReference type="Proteomes" id="UP001144372"/>
    </source>
</evidence>
<dbReference type="GO" id="GO:0005829">
    <property type="term" value="C:cytosol"/>
    <property type="evidence" value="ECO:0007669"/>
    <property type="project" value="TreeGrafter"/>
</dbReference>
<organism evidence="5 6">
    <name type="scientific">Desulforhabdus amnigena</name>
    <dbReference type="NCBI Taxonomy" id="40218"/>
    <lineage>
        <taxon>Bacteria</taxon>
        <taxon>Pseudomonadati</taxon>
        <taxon>Thermodesulfobacteriota</taxon>
        <taxon>Syntrophobacteria</taxon>
        <taxon>Syntrophobacterales</taxon>
        <taxon>Syntrophobacteraceae</taxon>
        <taxon>Desulforhabdus</taxon>
    </lineage>
</organism>
<comment type="similarity">
    <text evidence="1">Belongs to the metallo-dependent hydrolases superfamily. TatD-type hydrolase family.</text>
</comment>
<feature type="binding site" evidence="4">
    <location>
        <position position="143"/>
    </location>
    <ligand>
        <name>a divalent metal cation</name>
        <dbReference type="ChEBI" id="CHEBI:60240"/>
        <label>2</label>
    </ligand>
</feature>
<dbReference type="FunFam" id="3.20.20.140:FF:000005">
    <property type="entry name" value="TatD family hydrolase"/>
    <property type="match status" value="1"/>
</dbReference>
<dbReference type="GO" id="GO:0046872">
    <property type="term" value="F:metal ion binding"/>
    <property type="evidence" value="ECO:0007669"/>
    <property type="project" value="UniProtKB-KW"/>
</dbReference>
<dbReference type="GO" id="GO:0016788">
    <property type="term" value="F:hydrolase activity, acting on ester bonds"/>
    <property type="evidence" value="ECO:0007669"/>
    <property type="project" value="InterPro"/>
</dbReference>
<feature type="binding site" evidence="4">
    <location>
        <position position="218"/>
    </location>
    <ligand>
        <name>a divalent metal cation</name>
        <dbReference type="ChEBI" id="CHEBI:60240"/>
        <label>1</label>
    </ligand>
</feature>
<reference evidence="5" key="1">
    <citation type="submission" date="2022-12" db="EMBL/GenBank/DDBJ databases">
        <title>Reference genome sequencing for broad-spectrum identification of bacterial and archaeal isolates by mass spectrometry.</title>
        <authorList>
            <person name="Sekiguchi Y."/>
            <person name="Tourlousse D.M."/>
        </authorList>
    </citation>
    <scope>NUCLEOTIDE SEQUENCE</scope>
    <source>
        <strain evidence="5">ASRB1</strain>
    </source>
</reference>
<name>A0A9W6FT39_9BACT</name>
<dbReference type="NCBIfam" id="TIGR00010">
    <property type="entry name" value="YchF/TatD family DNA exonuclease"/>
    <property type="match status" value="1"/>
</dbReference>
<keyword evidence="2 4" id="KW-0479">Metal-binding</keyword>
<dbReference type="InterPro" id="IPR032466">
    <property type="entry name" value="Metal_Hydrolase"/>
</dbReference>
<dbReference type="Gene3D" id="3.20.20.140">
    <property type="entry name" value="Metal-dependent hydrolases"/>
    <property type="match status" value="1"/>
</dbReference>
<dbReference type="InterPro" id="IPR018228">
    <property type="entry name" value="DNase_TatD-rel_CS"/>
</dbReference>
<dbReference type="PANTHER" id="PTHR46124">
    <property type="entry name" value="D-AMINOACYL-TRNA DEACYLASE"/>
    <property type="match status" value="1"/>
</dbReference>
<dbReference type="InterPro" id="IPR001130">
    <property type="entry name" value="TatD-like"/>
</dbReference>
<evidence type="ECO:0000256" key="3">
    <source>
        <dbReference type="ARBA" id="ARBA00022801"/>
    </source>
</evidence>
<comment type="caution">
    <text evidence="5">The sequence shown here is derived from an EMBL/GenBank/DDBJ whole genome shotgun (WGS) entry which is preliminary data.</text>
</comment>
<dbReference type="PIRSF" id="PIRSF005902">
    <property type="entry name" value="DNase_TatD"/>
    <property type="match status" value="1"/>
</dbReference>
<accession>A0A9W6FT39</accession>
<dbReference type="RefSeq" id="WP_281794214.1">
    <property type="nucleotide sequence ID" value="NZ_BSDR01000001.1"/>
</dbReference>
<dbReference type="PROSITE" id="PS01137">
    <property type="entry name" value="TATD_1"/>
    <property type="match status" value="1"/>
</dbReference>
<dbReference type="PANTHER" id="PTHR46124:SF2">
    <property type="entry name" value="D-AMINOACYL-TRNA DEACYLASE"/>
    <property type="match status" value="1"/>
</dbReference>
<evidence type="ECO:0000256" key="1">
    <source>
        <dbReference type="ARBA" id="ARBA00009275"/>
    </source>
</evidence>
<sequence length="280" mass="31444">MSSLKNMQKEDTKLEKLIDTHAHLDFPEFSTDLDAVLDRAAQKGVEEIVTIGIDLSTSRKAVELAQSHPQLYAAVGIHPHDAFVLDKDSLDSLRNLARQDRVVAVGEIGLDYYRDRQPRALQKECLHRQLEVACEVQLPVVFHIREAYGDFMGIITEYVSSLKGVVLHCFSGDWPIAKRCLDLGFYLSVPGTVTFPKAGTLQDVVRRAPLERLLVETDAPYLTPVPFRGKANEPSYVFYTAQKVADLRRCSFAEVAFQTTCNAHRIFGIEQSKVLRAVIK</sequence>
<feature type="binding site" evidence="4">
    <location>
        <position position="23"/>
    </location>
    <ligand>
        <name>a divalent metal cation</name>
        <dbReference type="ChEBI" id="CHEBI:60240"/>
        <label>1</label>
    </ligand>
</feature>
<dbReference type="AlphaFoldDB" id="A0A9W6FT39"/>
<dbReference type="SUPFAM" id="SSF51556">
    <property type="entry name" value="Metallo-dependent hydrolases"/>
    <property type="match status" value="1"/>
</dbReference>
<protein>
    <submittedName>
        <fullName evidence="5">Uncharacterized protein</fullName>
    </submittedName>
</protein>